<keyword evidence="2" id="KW-1003">Cell membrane</keyword>
<feature type="transmembrane region" description="Helical" evidence="6">
    <location>
        <begin position="87"/>
        <end position="106"/>
    </location>
</feature>
<evidence type="ECO:0000256" key="6">
    <source>
        <dbReference type="SAM" id="Phobius"/>
    </source>
</evidence>
<feature type="transmembrane region" description="Helical" evidence="6">
    <location>
        <begin position="47"/>
        <end position="66"/>
    </location>
</feature>
<evidence type="ECO:0000313" key="7">
    <source>
        <dbReference type="EMBL" id="MEK0082602.1"/>
    </source>
</evidence>
<proteinExistence type="predicted"/>
<keyword evidence="8" id="KW-1185">Reference proteome</keyword>
<feature type="transmembrane region" description="Helical" evidence="6">
    <location>
        <begin position="12"/>
        <end position="32"/>
    </location>
</feature>
<reference evidence="7 8" key="1">
    <citation type="submission" date="2024-01" db="EMBL/GenBank/DDBJ databases">
        <title>Multi-omics insights into the function and evolution of sodium benzoate biodegradation pathways in Benzoatithermus flavus gen. nov., sp. nov. from hot spring.</title>
        <authorList>
            <person name="Hu C.-J."/>
            <person name="Li W.-J."/>
        </authorList>
    </citation>
    <scope>NUCLEOTIDE SEQUENCE [LARGE SCALE GENOMIC DNA]</scope>
    <source>
        <strain evidence="7 8">SYSU G07066</strain>
    </source>
</reference>
<keyword evidence="3 6" id="KW-0812">Transmembrane</keyword>
<feature type="transmembrane region" description="Helical" evidence="6">
    <location>
        <begin position="293"/>
        <end position="316"/>
    </location>
</feature>
<evidence type="ECO:0000256" key="2">
    <source>
        <dbReference type="ARBA" id="ARBA00022475"/>
    </source>
</evidence>
<feature type="transmembrane region" description="Helical" evidence="6">
    <location>
        <begin position="415"/>
        <end position="434"/>
    </location>
</feature>
<feature type="transmembrane region" description="Helical" evidence="6">
    <location>
        <begin position="204"/>
        <end position="223"/>
    </location>
</feature>
<dbReference type="PANTHER" id="PTHR30250:SF11">
    <property type="entry name" value="O-ANTIGEN TRANSPORTER-RELATED"/>
    <property type="match status" value="1"/>
</dbReference>
<evidence type="ECO:0000313" key="8">
    <source>
        <dbReference type="Proteomes" id="UP001375743"/>
    </source>
</evidence>
<feature type="transmembrane region" description="Helical" evidence="6">
    <location>
        <begin position="328"/>
        <end position="348"/>
    </location>
</feature>
<dbReference type="EMBL" id="JBBLZC010000004">
    <property type="protein sequence ID" value="MEK0082602.1"/>
    <property type="molecule type" value="Genomic_DNA"/>
</dbReference>
<dbReference type="Proteomes" id="UP001375743">
    <property type="component" value="Unassembled WGS sequence"/>
</dbReference>
<evidence type="ECO:0000256" key="5">
    <source>
        <dbReference type="ARBA" id="ARBA00023136"/>
    </source>
</evidence>
<dbReference type="Pfam" id="PF01943">
    <property type="entry name" value="Polysacc_synt"/>
    <property type="match status" value="1"/>
</dbReference>
<accession>A0ABU8XN54</accession>
<feature type="transmembrane region" description="Helical" evidence="6">
    <location>
        <begin position="440"/>
        <end position="461"/>
    </location>
</feature>
<gene>
    <name evidence="7" type="ORF">U1T56_05535</name>
</gene>
<comment type="caution">
    <text evidence="7">The sequence shown here is derived from an EMBL/GenBank/DDBJ whole genome shotgun (WGS) entry which is preliminary data.</text>
</comment>
<sequence>MSLARSLTLNMLLLTVGRVLTIVMSLVTMVLLTRSLEPTGFGFYRSITAYLGLAGIFSYLGLHLIFVREFSREGAHQPTLLGQALSLRLVSATVLLIGAAGLAWLFPYEPVVRWGILLGVPGFIALAAHQLLTGVFQEKLRQAPPVAAEVAGGMLTLGLILVMLQAGAGVIPVLLAFVLGNLLTLAISWWAAWRLVPFRLQIGLASWKGLLIPALPIAGAQILQQTYYKTDVIVLSLLRPAADVGLYSVGRQILDTFVGFALMYAGLIMPLLSRHAGKDTGAFAAHLRDGFDTLAVGSIGAAMLSVAFAAPIATLIGGHGFAAAGDSLAALAPLIALYPLCLICRFAVTALDRQADLLRGYVVAAVLGVASFFLFVPWLGPAGAAAGLLVGEAAVFLVALGVLRRVAGVGPSWIIPAKALGCAALAYLVARLPLVRDLPWIPGAAATGLVYLALLLVTRAVPAHLLAMLKRPKTPAEPKLATE</sequence>
<feature type="transmembrane region" description="Helical" evidence="6">
    <location>
        <begin position="360"/>
        <end position="379"/>
    </location>
</feature>
<evidence type="ECO:0000256" key="3">
    <source>
        <dbReference type="ARBA" id="ARBA00022692"/>
    </source>
</evidence>
<dbReference type="PANTHER" id="PTHR30250">
    <property type="entry name" value="PST FAMILY PREDICTED COLANIC ACID TRANSPORTER"/>
    <property type="match status" value="1"/>
</dbReference>
<dbReference type="RefSeq" id="WP_418158454.1">
    <property type="nucleotide sequence ID" value="NZ_JBBLZC010000004.1"/>
</dbReference>
<evidence type="ECO:0000256" key="4">
    <source>
        <dbReference type="ARBA" id="ARBA00022989"/>
    </source>
</evidence>
<keyword evidence="4 6" id="KW-1133">Transmembrane helix</keyword>
<evidence type="ECO:0000256" key="1">
    <source>
        <dbReference type="ARBA" id="ARBA00004651"/>
    </source>
</evidence>
<protein>
    <submittedName>
        <fullName evidence="7">Oligosaccharide flippase family protein</fullName>
    </submittedName>
</protein>
<feature type="transmembrane region" description="Helical" evidence="6">
    <location>
        <begin position="385"/>
        <end position="403"/>
    </location>
</feature>
<feature type="transmembrane region" description="Helical" evidence="6">
    <location>
        <begin position="170"/>
        <end position="192"/>
    </location>
</feature>
<feature type="transmembrane region" description="Helical" evidence="6">
    <location>
        <begin position="146"/>
        <end position="164"/>
    </location>
</feature>
<organism evidence="7 8">
    <name type="scientific">Benzoatithermus flavus</name>
    <dbReference type="NCBI Taxonomy" id="3108223"/>
    <lineage>
        <taxon>Bacteria</taxon>
        <taxon>Pseudomonadati</taxon>
        <taxon>Pseudomonadota</taxon>
        <taxon>Alphaproteobacteria</taxon>
        <taxon>Geminicoccales</taxon>
        <taxon>Geminicoccaceae</taxon>
        <taxon>Benzoatithermus</taxon>
    </lineage>
</organism>
<name>A0ABU8XN54_9PROT</name>
<comment type="subcellular location">
    <subcellularLocation>
        <location evidence="1">Cell membrane</location>
        <topology evidence="1">Multi-pass membrane protein</topology>
    </subcellularLocation>
</comment>
<feature type="transmembrane region" description="Helical" evidence="6">
    <location>
        <begin position="112"/>
        <end position="134"/>
    </location>
</feature>
<dbReference type="InterPro" id="IPR050833">
    <property type="entry name" value="Poly_Biosynth_Transport"/>
</dbReference>
<feature type="transmembrane region" description="Helical" evidence="6">
    <location>
        <begin position="253"/>
        <end position="272"/>
    </location>
</feature>
<dbReference type="InterPro" id="IPR002797">
    <property type="entry name" value="Polysacc_synth"/>
</dbReference>
<keyword evidence="5 6" id="KW-0472">Membrane</keyword>